<evidence type="ECO:0000313" key="2">
    <source>
        <dbReference type="EnsemblPlants" id="TuG1812G0200005714.01.T01.cds355013"/>
    </source>
</evidence>
<sequence>MLLRNLNQAAGLCNGTRMIITDLGDRLIEAQIITGPNIGETVYIPKIMLCTKNKRWTFTLERRQFPIRVCYAMTINKSQGQTLSAVGLYLRNPVFSHGQLYIALSRVTSRSGLKILIEDDKQNFTRWTRNIVYHEIFAALQ</sequence>
<protein>
    <recommendedName>
        <fullName evidence="1">DNA helicase Pif1-like 2B domain-containing protein</fullName>
    </recommendedName>
</protein>
<dbReference type="GO" id="GO:0006260">
    <property type="term" value="P:DNA replication"/>
    <property type="evidence" value="ECO:0007669"/>
    <property type="project" value="TreeGrafter"/>
</dbReference>
<evidence type="ECO:0000313" key="3">
    <source>
        <dbReference type="Proteomes" id="UP000015106"/>
    </source>
</evidence>
<reference evidence="3" key="1">
    <citation type="journal article" date="2013" name="Nature">
        <title>Draft genome of the wheat A-genome progenitor Triticum urartu.</title>
        <authorList>
            <person name="Ling H.Q."/>
            <person name="Zhao S."/>
            <person name="Liu D."/>
            <person name="Wang J."/>
            <person name="Sun H."/>
            <person name="Zhang C."/>
            <person name="Fan H."/>
            <person name="Li D."/>
            <person name="Dong L."/>
            <person name="Tao Y."/>
            <person name="Gao C."/>
            <person name="Wu H."/>
            <person name="Li Y."/>
            <person name="Cui Y."/>
            <person name="Guo X."/>
            <person name="Zheng S."/>
            <person name="Wang B."/>
            <person name="Yu K."/>
            <person name="Liang Q."/>
            <person name="Yang W."/>
            <person name="Lou X."/>
            <person name="Chen J."/>
            <person name="Feng M."/>
            <person name="Jian J."/>
            <person name="Zhang X."/>
            <person name="Luo G."/>
            <person name="Jiang Y."/>
            <person name="Liu J."/>
            <person name="Wang Z."/>
            <person name="Sha Y."/>
            <person name="Zhang B."/>
            <person name="Wu H."/>
            <person name="Tang D."/>
            <person name="Shen Q."/>
            <person name="Xue P."/>
            <person name="Zou S."/>
            <person name="Wang X."/>
            <person name="Liu X."/>
            <person name="Wang F."/>
            <person name="Yang Y."/>
            <person name="An X."/>
            <person name="Dong Z."/>
            <person name="Zhang K."/>
            <person name="Zhang X."/>
            <person name="Luo M.C."/>
            <person name="Dvorak J."/>
            <person name="Tong Y."/>
            <person name="Wang J."/>
            <person name="Yang H."/>
            <person name="Li Z."/>
            <person name="Wang D."/>
            <person name="Zhang A."/>
            <person name="Wang J."/>
        </authorList>
    </citation>
    <scope>NUCLEOTIDE SEQUENCE</scope>
    <source>
        <strain evidence="3">cv. G1812</strain>
    </source>
</reference>
<dbReference type="SUPFAM" id="SSF52540">
    <property type="entry name" value="P-loop containing nucleoside triphosphate hydrolases"/>
    <property type="match status" value="1"/>
</dbReference>
<dbReference type="AlphaFoldDB" id="A0A8R7PL91"/>
<dbReference type="InterPro" id="IPR049163">
    <property type="entry name" value="Pif1-like_2B_dom"/>
</dbReference>
<organism evidence="2 3">
    <name type="scientific">Triticum urartu</name>
    <name type="common">Red wild einkorn</name>
    <name type="synonym">Crithodium urartu</name>
    <dbReference type="NCBI Taxonomy" id="4572"/>
    <lineage>
        <taxon>Eukaryota</taxon>
        <taxon>Viridiplantae</taxon>
        <taxon>Streptophyta</taxon>
        <taxon>Embryophyta</taxon>
        <taxon>Tracheophyta</taxon>
        <taxon>Spermatophyta</taxon>
        <taxon>Magnoliopsida</taxon>
        <taxon>Liliopsida</taxon>
        <taxon>Poales</taxon>
        <taxon>Poaceae</taxon>
        <taxon>BOP clade</taxon>
        <taxon>Pooideae</taxon>
        <taxon>Triticodae</taxon>
        <taxon>Triticeae</taxon>
        <taxon>Triticinae</taxon>
        <taxon>Triticum</taxon>
    </lineage>
</organism>
<dbReference type="Gene3D" id="3.40.50.300">
    <property type="entry name" value="P-loop containing nucleotide triphosphate hydrolases"/>
    <property type="match status" value="1"/>
</dbReference>
<dbReference type="FunFam" id="3.40.50.300:FF:002884">
    <property type="entry name" value="ATP-dependent DNA helicase"/>
    <property type="match status" value="1"/>
</dbReference>
<reference evidence="2" key="2">
    <citation type="submission" date="2018-03" db="EMBL/GenBank/DDBJ databases">
        <title>The Triticum urartu genome reveals the dynamic nature of wheat genome evolution.</title>
        <authorList>
            <person name="Ling H."/>
            <person name="Ma B."/>
            <person name="Shi X."/>
            <person name="Liu H."/>
            <person name="Dong L."/>
            <person name="Sun H."/>
            <person name="Cao Y."/>
            <person name="Gao Q."/>
            <person name="Zheng S."/>
            <person name="Li Y."/>
            <person name="Yu Y."/>
            <person name="Du H."/>
            <person name="Qi M."/>
            <person name="Li Y."/>
            <person name="Yu H."/>
            <person name="Cui Y."/>
            <person name="Wang N."/>
            <person name="Chen C."/>
            <person name="Wu H."/>
            <person name="Zhao Y."/>
            <person name="Zhang J."/>
            <person name="Li Y."/>
            <person name="Zhou W."/>
            <person name="Zhang B."/>
            <person name="Hu W."/>
            <person name="Eijk M."/>
            <person name="Tang J."/>
            <person name="Witsenboer H."/>
            <person name="Zhao S."/>
            <person name="Li Z."/>
            <person name="Zhang A."/>
            <person name="Wang D."/>
            <person name="Liang C."/>
        </authorList>
    </citation>
    <scope>NUCLEOTIDE SEQUENCE [LARGE SCALE GENOMIC DNA]</scope>
    <source>
        <strain evidence="2">cv. G1812</strain>
    </source>
</reference>
<dbReference type="InterPro" id="IPR027417">
    <property type="entry name" value="P-loop_NTPase"/>
</dbReference>
<name>A0A8R7PL91_TRIUA</name>
<proteinExistence type="predicted"/>
<dbReference type="Pfam" id="PF21530">
    <property type="entry name" value="Pif1_2B_dom"/>
    <property type="match status" value="1"/>
</dbReference>
<dbReference type="Gramene" id="TuG1812G0200005714.01.T01">
    <property type="protein sequence ID" value="TuG1812G0200005714.01.T01.cds355013"/>
    <property type="gene ID" value="TuG1812G0200005714.01"/>
</dbReference>
<keyword evidence="3" id="KW-1185">Reference proteome</keyword>
<dbReference type="GO" id="GO:0005657">
    <property type="term" value="C:replication fork"/>
    <property type="evidence" value="ECO:0007669"/>
    <property type="project" value="TreeGrafter"/>
</dbReference>
<dbReference type="PANTHER" id="PTHR23274">
    <property type="entry name" value="DNA HELICASE-RELATED"/>
    <property type="match status" value="1"/>
</dbReference>
<evidence type="ECO:0000259" key="1">
    <source>
        <dbReference type="Pfam" id="PF21530"/>
    </source>
</evidence>
<dbReference type="Proteomes" id="UP000015106">
    <property type="component" value="Chromosome 2"/>
</dbReference>
<dbReference type="PANTHER" id="PTHR23274:SF53">
    <property type="entry name" value="ATP-DEPENDENT DNA HELICASE"/>
    <property type="match status" value="1"/>
</dbReference>
<reference evidence="2" key="3">
    <citation type="submission" date="2022-06" db="UniProtKB">
        <authorList>
            <consortium name="EnsemblPlants"/>
        </authorList>
    </citation>
    <scope>IDENTIFICATION</scope>
</reference>
<feature type="domain" description="DNA helicase Pif1-like 2B" evidence="1">
    <location>
        <begin position="1"/>
        <end position="23"/>
    </location>
</feature>
<dbReference type="CDD" id="cd18809">
    <property type="entry name" value="SF1_C_RecD"/>
    <property type="match status" value="1"/>
</dbReference>
<accession>A0A8R7PL91</accession>
<dbReference type="EnsemblPlants" id="TuG1812G0200005714.01.T01">
    <property type="protein sequence ID" value="TuG1812G0200005714.01.T01.cds355013"/>
    <property type="gene ID" value="TuG1812G0200005714.01"/>
</dbReference>